<feature type="region of interest" description="Disordered" evidence="7">
    <location>
        <begin position="323"/>
        <end position="342"/>
    </location>
</feature>
<evidence type="ECO:0000256" key="2">
    <source>
        <dbReference type="ARBA" id="ARBA00005819"/>
    </source>
</evidence>
<reference evidence="8" key="1">
    <citation type="submission" date="2021-06" db="EMBL/GenBank/DDBJ databases">
        <authorList>
            <person name="Kallberg Y."/>
            <person name="Tangrot J."/>
            <person name="Rosling A."/>
        </authorList>
    </citation>
    <scope>NUCLEOTIDE SEQUENCE</scope>
    <source>
        <strain evidence="8">87-6 pot B 2015</strain>
    </source>
</reference>
<dbReference type="InterPro" id="IPR034353">
    <property type="entry name" value="ABT1/ESF2_RRM"/>
</dbReference>
<dbReference type="Gene3D" id="3.80.10.10">
    <property type="entry name" value="Ribonuclease Inhibitor"/>
    <property type="match status" value="1"/>
</dbReference>
<dbReference type="InterPro" id="IPR039119">
    <property type="entry name" value="ABT1/Esf2"/>
</dbReference>
<accession>A0A9N8ZM18</accession>
<dbReference type="GO" id="GO:0000447">
    <property type="term" value="P:endonucleolytic cleavage in ITS1 to separate SSU-rRNA from 5.8S rRNA and LSU-rRNA from tricistronic rRNA transcript (SSU-rRNA, 5.8S rRNA, LSU-rRNA)"/>
    <property type="evidence" value="ECO:0007669"/>
    <property type="project" value="TreeGrafter"/>
</dbReference>
<feature type="region of interest" description="Disordered" evidence="7">
    <location>
        <begin position="371"/>
        <end position="395"/>
    </location>
</feature>
<evidence type="ECO:0000256" key="7">
    <source>
        <dbReference type="SAM" id="MobiDB-lite"/>
    </source>
</evidence>
<dbReference type="InterPro" id="IPR032675">
    <property type="entry name" value="LRR_dom_sf"/>
</dbReference>
<dbReference type="SMART" id="SM00368">
    <property type="entry name" value="LRR_RI"/>
    <property type="match status" value="9"/>
</dbReference>
<feature type="coiled-coil region" evidence="6">
    <location>
        <begin position="243"/>
        <end position="270"/>
    </location>
</feature>
<comment type="subcellular location">
    <subcellularLocation>
        <location evidence="1">Nucleus</location>
        <location evidence="1">Nucleolus</location>
    </subcellularLocation>
</comment>
<dbReference type="SUPFAM" id="SSF52047">
    <property type="entry name" value="RNI-like"/>
    <property type="match status" value="1"/>
</dbReference>
<organism evidence="8 9">
    <name type="scientific">Funneliformis mosseae</name>
    <name type="common">Endomycorrhizal fungus</name>
    <name type="synonym">Glomus mosseae</name>
    <dbReference type="NCBI Taxonomy" id="27381"/>
    <lineage>
        <taxon>Eukaryota</taxon>
        <taxon>Fungi</taxon>
        <taxon>Fungi incertae sedis</taxon>
        <taxon>Mucoromycota</taxon>
        <taxon>Glomeromycotina</taxon>
        <taxon>Glomeromycetes</taxon>
        <taxon>Glomerales</taxon>
        <taxon>Glomeraceae</taxon>
        <taxon>Funneliformis</taxon>
    </lineage>
</organism>
<protein>
    <recommendedName>
        <fullName evidence="5">18S rRNA factor 2</fullName>
    </recommendedName>
</protein>
<dbReference type="GO" id="GO:0000480">
    <property type="term" value="P:endonucleolytic cleavage in 5'-ETS of tricistronic rRNA transcript (SSU-rRNA, 5.8S rRNA, LSU-rRNA)"/>
    <property type="evidence" value="ECO:0007669"/>
    <property type="project" value="TreeGrafter"/>
</dbReference>
<evidence type="ECO:0000256" key="4">
    <source>
        <dbReference type="ARBA" id="ARBA00023242"/>
    </source>
</evidence>
<comment type="similarity">
    <text evidence="2">Belongs to the ESF2/ABP1 family.</text>
</comment>
<comment type="caution">
    <text evidence="8">The sequence shown here is derived from an EMBL/GenBank/DDBJ whole genome shotgun (WGS) entry which is preliminary data.</text>
</comment>
<dbReference type="InterPro" id="IPR012677">
    <property type="entry name" value="Nucleotide-bd_a/b_plait_sf"/>
</dbReference>
<dbReference type="PANTHER" id="PTHR12311:SF7">
    <property type="entry name" value="ACTIVATOR OF BASAL TRANSCRIPTION 1"/>
    <property type="match status" value="1"/>
</dbReference>
<dbReference type="InterPro" id="IPR035979">
    <property type="entry name" value="RBD_domain_sf"/>
</dbReference>
<feature type="compositionally biased region" description="Basic and acidic residues" evidence="7">
    <location>
        <begin position="371"/>
        <end position="384"/>
    </location>
</feature>
<evidence type="ECO:0000256" key="6">
    <source>
        <dbReference type="SAM" id="Coils"/>
    </source>
</evidence>
<dbReference type="InterPro" id="IPR001611">
    <property type="entry name" value="Leu-rich_rpt"/>
</dbReference>
<dbReference type="CDD" id="cd00116">
    <property type="entry name" value="LRR_RI"/>
    <property type="match status" value="1"/>
</dbReference>
<evidence type="ECO:0000256" key="5">
    <source>
        <dbReference type="ARBA" id="ARBA00032634"/>
    </source>
</evidence>
<dbReference type="GO" id="GO:0034462">
    <property type="term" value="P:small-subunit processome assembly"/>
    <property type="evidence" value="ECO:0007669"/>
    <property type="project" value="TreeGrafter"/>
</dbReference>
<keyword evidence="4" id="KW-0539">Nucleus</keyword>
<dbReference type="Pfam" id="PF13516">
    <property type="entry name" value="LRR_6"/>
    <property type="match status" value="2"/>
</dbReference>
<gene>
    <name evidence="8" type="ORF">FMOSSE_LOCUS3993</name>
</gene>
<proteinExistence type="inferred from homology"/>
<dbReference type="SUPFAM" id="SSF54928">
    <property type="entry name" value="RNA-binding domain, RBD"/>
    <property type="match status" value="1"/>
</dbReference>
<feature type="compositionally biased region" description="Acidic residues" evidence="7">
    <location>
        <begin position="323"/>
        <end position="335"/>
    </location>
</feature>
<evidence type="ECO:0000256" key="3">
    <source>
        <dbReference type="ARBA" id="ARBA00022884"/>
    </source>
</evidence>
<dbReference type="PANTHER" id="PTHR12311">
    <property type="entry name" value="ACTIVATOR OF BASAL TRANSCRIPTION 1"/>
    <property type="match status" value="1"/>
</dbReference>
<keyword evidence="6" id="KW-0175">Coiled coil</keyword>
<dbReference type="GO" id="GO:0000472">
    <property type="term" value="P:endonucleolytic cleavage to generate mature 5'-end of SSU-rRNA from (SSU-rRNA, 5.8S rRNA, LSU-rRNA)"/>
    <property type="evidence" value="ECO:0007669"/>
    <property type="project" value="TreeGrafter"/>
</dbReference>
<sequence>MSVNANSKVFIILSGNTFGVEAAQAIAGALKKKNTIKIVNASDIFTSRLREEIPSAVKAICDALEDKEQLEELNFSDNAFGPAGAEPMVDFLTKNRRLRVLKLNNNGLGVRGGILIGKALLAAADKNVSEGRTSSLRTIIAGRNRLEDGSSQALANAIAAHGTLTEVRIPQNGIRPDGIITLSKGLAVCKDLEILDLQDNTFTEKGSVNFAKALVEWPNLKVLNVGDCLLSTKGGITFAEALSLGHNKKLEKLNLQYNELDREAVEILATTISNHLKNLNSLELNGNKVNPKDISIRNVISALEENGNADALGELDDMEISDEEEEEELDEEETEPSVKGLEDRKVLIESKVESRIEIQKPEKHLIEVKSVQESETREIHKEDQETPSANSERQVKELTERISKDKVTESSINAEQKVVKPLTPAKLEEFKKAQENTGIIYLSCVPPFMKPSKIKHLLGQYGNIGRVYLAPEDPKARSRRKKYGGNKKKKYTEGWVEFLDKKVAKLIAKTLNAQPIGGNKRNYYHDDLWNIKYLAKFKWNNLTEQIAYEKAARTQRLQAEISQARRENKEYVKKVEKAKMIQSMEEKKEKKRKAAEVEMANLETFTEADVIEKKRKKIKQKSAEDGDNKKD</sequence>
<dbReference type="GO" id="GO:0003723">
    <property type="term" value="F:RNA binding"/>
    <property type="evidence" value="ECO:0007669"/>
    <property type="project" value="UniProtKB-KW"/>
</dbReference>
<dbReference type="CDD" id="cd12263">
    <property type="entry name" value="RRM_ABT1_like"/>
    <property type="match status" value="1"/>
</dbReference>
<evidence type="ECO:0000256" key="1">
    <source>
        <dbReference type="ARBA" id="ARBA00004604"/>
    </source>
</evidence>
<dbReference type="EMBL" id="CAJVPP010000640">
    <property type="protein sequence ID" value="CAG8500125.1"/>
    <property type="molecule type" value="Genomic_DNA"/>
</dbReference>
<dbReference type="Gene3D" id="3.30.70.330">
    <property type="match status" value="1"/>
</dbReference>
<dbReference type="AlphaFoldDB" id="A0A9N8ZM18"/>
<dbReference type="Proteomes" id="UP000789375">
    <property type="component" value="Unassembled WGS sequence"/>
</dbReference>
<feature type="non-terminal residue" evidence="8">
    <location>
        <position position="631"/>
    </location>
</feature>
<evidence type="ECO:0000313" key="9">
    <source>
        <dbReference type="Proteomes" id="UP000789375"/>
    </source>
</evidence>
<dbReference type="GO" id="GO:0005730">
    <property type="term" value="C:nucleolus"/>
    <property type="evidence" value="ECO:0007669"/>
    <property type="project" value="UniProtKB-SubCell"/>
</dbReference>
<keyword evidence="9" id="KW-1185">Reference proteome</keyword>
<feature type="coiled-coil region" evidence="6">
    <location>
        <begin position="554"/>
        <end position="601"/>
    </location>
</feature>
<evidence type="ECO:0000313" key="8">
    <source>
        <dbReference type="EMBL" id="CAG8500125.1"/>
    </source>
</evidence>
<keyword evidence="3" id="KW-0694">RNA-binding</keyword>
<name>A0A9N8ZM18_FUNMO</name>